<dbReference type="KEGG" id="rpe:RPE_0059"/>
<dbReference type="OrthoDB" id="8248423at2"/>
<dbReference type="AlphaFoldDB" id="Q07VL4"/>
<feature type="signal peptide" evidence="1">
    <location>
        <begin position="1"/>
        <end position="19"/>
    </location>
</feature>
<evidence type="ECO:0000313" key="2">
    <source>
        <dbReference type="EMBL" id="ABJ04020.1"/>
    </source>
</evidence>
<dbReference type="HOGENOM" id="CLU_145244_5_0_5"/>
<evidence type="ECO:0000256" key="1">
    <source>
        <dbReference type="SAM" id="SignalP"/>
    </source>
</evidence>
<keyword evidence="1" id="KW-0732">Signal</keyword>
<evidence type="ECO:0008006" key="3">
    <source>
        <dbReference type="Google" id="ProtNLM"/>
    </source>
</evidence>
<sequence length="71" mass="7684">MIRIALLIPVLLFATAASAQQLRNDRGCGRDASRFCRAVLDQGDMAVLACLQQHRAKLSKTCAKVLADNGQ</sequence>
<feature type="chain" id="PRO_5004166575" description="Cysteine rich repeat-containing protein" evidence="1">
    <location>
        <begin position="20"/>
        <end position="71"/>
    </location>
</feature>
<dbReference type="EMBL" id="CP000463">
    <property type="protein sequence ID" value="ABJ04020.1"/>
    <property type="molecule type" value="Genomic_DNA"/>
</dbReference>
<organism evidence="2">
    <name type="scientific">Rhodopseudomonas palustris (strain BisA53)</name>
    <dbReference type="NCBI Taxonomy" id="316055"/>
    <lineage>
        <taxon>Bacteria</taxon>
        <taxon>Pseudomonadati</taxon>
        <taxon>Pseudomonadota</taxon>
        <taxon>Alphaproteobacteria</taxon>
        <taxon>Hyphomicrobiales</taxon>
        <taxon>Nitrobacteraceae</taxon>
        <taxon>Rhodopseudomonas</taxon>
    </lineage>
</organism>
<protein>
    <recommendedName>
        <fullName evidence="3">Cysteine rich repeat-containing protein</fullName>
    </recommendedName>
</protein>
<proteinExistence type="predicted"/>
<name>Q07VL4_RHOP5</name>
<reference evidence="2" key="1">
    <citation type="submission" date="2006-09" db="EMBL/GenBank/DDBJ databases">
        <title>Complete sequence of Rhodopseudomonas palustris BisA53.</title>
        <authorList>
            <consortium name="US DOE Joint Genome Institute"/>
            <person name="Copeland A."/>
            <person name="Lucas S."/>
            <person name="Lapidus A."/>
            <person name="Barry K."/>
            <person name="Detter J.C."/>
            <person name="Glavina del Rio T."/>
            <person name="Hammon N."/>
            <person name="Israni S."/>
            <person name="Dalin E."/>
            <person name="Tice H."/>
            <person name="Pitluck S."/>
            <person name="Chain P."/>
            <person name="Malfatti S."/>
            <person name="Shin M."/>
            <person name="Vergez L."/>
            <person name="Schmutz J."/>
            <person name="Larimer F."/>
            <person name="Land M."/>
            <person name="Hauser L."/>
            <person name="Pelletier D.A."/>
            <person name="Kyrpides N."/>
            <person name="Kim E."/>
            <person name="Harwood C.S."/>
            <person name="Oda Y."/>
            <person name="Richardson P."/>
        </authorList>
    </citation>
    <scope>NUCLEOTIDE SEQUENCE [LARGE SCALE GENOMIC DNA]</scope>
    <source>
        <strain evidence="2">BisA53</strain>
    </source>
</reference>
<accession>Q07VL4</accession>
<gene>
    <name evidence="2" type="ordered locus">RPE_0059</name>
</gene>
<dbReference type="eggNOG" id="ENOG50314FI">
    <property type="taxonomic scope" value="Bacteria"/>
</dbReference>